<feature type="transmembrane region" description="Helical" evidence="9">
    <location>
        <begin position="536"/>
        <end position="557"/>
    </location>
</feature>
<feature type="transmembrane region" description="Helical" evidence="9">
    <location>
        <begin position="923"/>
        <end position="944"/>
    </location>
</feature>
<dbReference type="OrthoDB" id="9806532at2"/>
<feature type="transmembrane region" description="Helical" evidence="9">
    <location>
        <begin position="1004"/>
        <end position="1029"/>
    </location>
</feature>
<feature type="transmembrane region" description="Helical" evidence="9">
    <location>
        <begin position="395"/>
        <end position="415"/>
    </location>
</feature>
<evidence type="ECO:0000313" key="10">
    <source>
        <dbReference type="EMBL" id="PPQ33184.1"/>
    </source>
</evidence>
<dbReference type="AlphaFoldDB" id="A0A2S6NF28"/>
<evidence type="ECO:0000256" key="9">
    <source>
        <dbReference type="RuleBase" id="RU364070"/>
    </source>
</evidence>
<keyword evidence="5 9" id="KW-0997">Cell inner membrane</keyword>
<organism evidence="10 11">
    <name type="scientific">Rhodopila globiformis</name>
    <name type="common">Rhodopseudomonas globiformis</name>
    <dbReference type="NCBI Taxonomy" id="1071"/>
    <lineage>
        <taxon>Bacteria</taxon>
        <taxon>Pseudomonadati</taxon>
        <taxon>Pseudomonadota</taxon>
        <taxon>Alphaproteobacteria</taxon>
        <taxon>Acetobacterales</taxon>
        <taxon>Acetobacteraceae</taxon>
        <taxon>Rhodopila</taxon>
    </lineage>
</organism>
<dbReference type="PANTHER" id="PTHR32063:SF76">
    <property type="entry name" value="EFFLUX PUMP MEMBRANE TRANSPORTER"/>
    <property type="match status" value="1"/>
</dbReference>
<dbReference type="GO" id="GO:0005886">
    <property type="term" value="C:plasma membrane"/>
    <property type="evidence" value="ECO:0007669"/>
    <property type="project" value="UniProtKB-SubCell"/>
</dbReference>
<dbReference type="PANTHER" id="PTHR32063">
    <property type="match status" value="1"/>
</dbReference>
<comment type="subcellular location">
    <subcellularLocation>
        <location evidence="1 9">Cell inner membrane</location>
        <topology evidence="1 9">Multi-pass membrane protein</topology>
    </subcellularLocation>
</comment>
<dbReference type="Pfam" id="PF00873">
    <property type="entry name" value="ACR_tran"/>
    <property type="match status" value="1"/>
</dbReference>
<feature type="transmembrane region" description="Helical" evidence="9">
    <location>
        <begin position="436"/>
        <end position="461"/>
    </location>
</feature>
<dbReference type="InterPro" id="IPR004764">
    <property type="entry name" value="MdtF-like"/>
</dbReference>
<comment type="caution">
    <text evidence="10">The sequence shown here is derived from an EMBL/GenBank/DDBJ whole genome shotgun (WGS) entry which is preliminary data.</text>
</comment>
<accession>A0A2S6NF28</accession>
<dbReference type="NCBIfam" id="NF000282">
    <property type="entry name" value="RND_permease_1"/>
    <property type="match status" value="1"/>
</dbReference>
<dbReference type="Proteomes" id="UP000239724">
    <property type="component" value="Unassembled WGS sequence"/>
</dbReference>
<comment type="similarity">
    <text evidence="2 9">Belongs to the resistance-nodulation-cell division (RND) (TC 2.A.6) family.</text>
</comment>
<dbReference type="RefSeq" id="WP_104519610.1">
    <property type="nucleotide sequence ID" value="NZ_NHRY01000152.1"/>
</dbReference>
<gene>
    <name evidence="10" type="ORF">CCS01_14795</name>
</gene>
<feature type="transmembrane region" description="Helical" evidence="9">
    <location>
        <begin position="473"/>
        <end position="500"/>
    </location>
</feature>
<dbReference type="Gene3D" id="3.30.70.1320">
    <property type="entry name" value="Multidrug efflux transporter AcrB pore domain like"/>
    <property type="match status" value="1"/>
</dbReference>
<feature type="transmembrane region" description="Helical" evidence="9">
    <location>
        <begin position="895"/>
        <end position="917"/>
    </location>
</feature>
<dbReference type="PRINTS" id="PR00702">
    <property type="entry name" value="ACRIFLAVINRP"/>
</dbReference>
<evidence type="ECO:0000256" key="7">
    <source>
        <dbReference type="ARBA" id="ARBA00022989"/>
    </source>
</evidence>
<feature type="transmembrane region" description="Helical" evidence="9">
    <location>
        <begin position="12"/>
        <end position="31"/>
    </location>
</feature>
<sequence length="1048" mass="111287">MISGFFIDRPKFAIVIAIVITLAGLLALWAIPVSQYPNITPPQITVSAEYPGADAETVAKTIGEPIEEQVNGVQDALYMSSTSSSSGTYSLTITFAIGTDPNIDQVNVQNRVALAEAELPATVTQQGLTVLQQSSNFVIAVNLFSPTGKYDQTFISNYANVHLRYPLARLRGVGNAQILGNSRYAMRIWMDPVRMTALGVSPADVMAAIAAQNIQSAAGQIGAPPIGSGQQQQLTIITQGRLTSPQQFRNIIIKTNANGGVVRIGDIARVELGAETYSSSSRLNQFPAATLAIYQAPGANALQLADAIRAQVARIARSFPEGLQYAVVYDSTHFVRANISEILITLGITLTLVVGVVYLFLQDWRATLIPTCAIPVSLIGVFAVLYGIGYSVNTVDLFAVVLAITLVVDDAIVVVENVTRHLEEDPQTPPKQGTRAAMAEITGPVIASTLVLVAVFAPVGFLPGISGQLFRQFAVTISVSIVISGINALTLSPALCGLLLRPPRKARFRLFTGFNRGLDWIRGRYGGTVHWLGRRLVVAGLGLAAVFVGAFLLFVHMPTAFLPQEDQGYFFVNVGLPNGAALVHTEQVVERIGRLVRGTPGVADVIDLSGFSIVSGIQQPNAGAVIAILTPWSQRKGAAMSSLGIIRRLQGQFNAIPSANITAFNPPAIPGLGHTGGLDMELEARAGQSYPRLAATARALIYAANQNKALASVFTTFSASVPEIMLRVNTARAELLGVSPSDIYTTLQANLGSAFVNFFNYQSQVFQVIVQDAARFRNQVSDIGNLYVRSATGAMVPMNSLVDVTTVQGSNAVTRYNLYPSVEINGAGRPGVSSGQAMQAMAAVAAKHLPAGYGYEWTSLSYQEQQGSAAGGSVFVFALIFAYLFLVAQYESWSLPVSVILSVAVAALGALVALWLRGIALDVYGQVGLVLLIGLAAKNAILIVEFAKTRVEHGDDVRTGAQAGAMTRFRPVVMTAIAFIVGVMPLVLATGAGAGARQSIGTTVFGGMVLATVLGIVFVPVLFIVFEFLAQWSARGFRREAARGRPAE</sequence>
<dbReference type="InterPro" id="IPR001036">
    <property type="entry name" value="Acrflvin-R"/>
</dbReference>
<dbReference type="Gene3D" id="1.20.1640.10">
    <property type="entry name" value="Multidrug efflux transporter AcrB transmembrane domain"/>
    <property type="match status" value="2"/>
</dbReference>
<dbReference type="SUPFAM" id="SSF82714">
    <property type="entry name" value="Multidrug efflux transporter AcrB TolC docking domain, DN and DC subdomains"/>
    <property type="match status" value="2"/>
</dbReference>
<feature type="transmembrane region" description="Helical" evidence="9">
    <location>
        <begin position="972"/>
        <end position="992"/>
    </location>
</feature>
<evidence type="ECO:0000256" key="8">
    <source>
        <dbReference type="ARBA" id="ARBA00023136"/>
    </source>
</evidence>
<dbReference type="Gene3D" id="3.30.70.1440">
    <property type="entry name" value="Multidrug efflux transporter AcrB pore domain"/>
    <property type="match status" value="1"/>
</dbReference>
<keyword evidence="11" id="KW-1185">Reference proteome</keyword>
<evidence type="ECO:0000256" key="1">
    <source>
        <dbReference type="ARBA" id="ARBA00004429"/>
    </source>
</evidence>
<keyword evidence="6 9" id="KW-0812">Transmembrane</keyword>
<dbReference type="FunFam" id="3.30.70.1430:FF:000001">
    <property type="entry name" value="Efflux pump membrane transporter"/>
    <property type="match status" value="1"/>
</dbReference>
<dbReference type="FunFam" id="1.20.1640.10:FF:000001">
    <property type="entry name" value="Efflux pump membrane transporter"/>
    <property type="match status" value="1"/>
</dbReference>
<evidence type="ECO:0000313" key="11">
    <source>
        <dbReference type="Proteomes" id="UP000239724"/>
    </source>
</evidence>
<keyword evidence="7 9" id="KW-1133">Transmembrane helix</keyword>
<dbReference type="SUPFAM" id="SSF82693">
    <property type="entry name" value="Multidrug efflux transporter AcrB pore domain, PN1, PN2, PC1 and PC2 subdomains"/>
    <property type="match status" value="3"/>
</dbReference>
<feature type="transmembrane region" description="Helical" evidence="9">
    <location>
        <begin position="869"/>
        <end position="888"/>
    </location>
</feature>
<dbReference type="GO" id="GO:0042910">
    <property type="term" value="F:xenobiotic transmembrane transporter activity"/>
    <property type="evidence" value="ECO:0007669"/>
    <property type="project" value="TreeGrafter"/>
</dbReference>
<dbReference type="EMBL" id="NHRY01000152">
    <property type="protein sequence ID" value="PPQ33184.1"/>
    <property type="molecule type" value="Genomic_DNA"/>
</dbReference>
<proteinExistence type="inferred from homology"/>
<feature type="transmembrane region" description="Helical" evidence="9">
    <location>
        <begin position="368"/>
        <end position="389"/>
    </location>
</feature>
<dbReference type="InterPro" id="IPR027463">
    <property type="entry name" value="AcrB_DN_DC_subdom"/>
</dbReference>
<protein>
    <recommendedName>
        <fullName evidence="9">Efflux pump membrane transporter</fullName>
    </recommendedName>
</protein>
<dbReference type="SUPFAM" id="SSF82866">
    <property type="entry name" value="Multidrug efflux transporter AcrB transmembrane domain"/>
    <property type="match status" value="2"/>
</dbReference>
<reference evidence="10 11" key="1">
    <citation type="journal article" date="2018" name="Arch. Microbiol.">
        <title>New insights into the metabolic potential of the phototrophic purple bacterium Rhodopila globiformis DSM 161(T) from its draft genome sequence and evidence for a vanadium-dependent nitrogenase.</title>
        <authorList>
            <person name="Imhoff J.F."/>
            <person name="Rahn T."/>
            <person name="Kunzel S."/>
            <person name="Neulinger S.C."/>
        </authorList>
    </citation>
    <scope>NUCLEOTIDE SEQUENCE [LARGE SCALE GENOMIC DNA]</scope>
    <source>
        <strain evidence="10 11">DSM 161</strain>
    </source>
</reference>
<evidence type="ECO:0000256" key="2">
    <source>
        <dbReference type="ARBA" id="ARBA00010942"/>
    </source>
</evidence>
<dbReference type="GO" id="GO:0015562">
    <property type="term" value="F:efflux transmembrane transporter activity"/>
    <property type="evidence" value="ECO:0007669"/>
    <property type="project" value="InterPro"/>
</dbReference>
<evidence type="ECO:0000256" key="6">
    <source>
        <dbReference type="ARBA" id="ARBA00022692"/>
    </source>
</evidence>
<dbReference type="NCBIfam" id="TIGR00915">
    <property type="entry name" value="2A0602"/>
    <property type="match status" value="1"/>
</dbReference>
<keyword evidence="8 9" id="KW-0472">Membrane</keyword>
<evidence type="ECO:0000256" key="5">
    <source>
        <dbReference type="ARBA" id="ARBA00022519"/>
    </source>
</evidence>
<dbReference type="Gene3D" id="3.30.70.1430">
    <property type="entry name" value="Multidrug efflux transporter AcrB pore domain"/>
    <property type="match status" value="2"/>
</dbReference>
<dbReference type="Gene3D" id="3.30.2090.10">
    <property type="entry name" value="Multidrug efflux transporter AcrB TolC docking domain, DN and DC subdomains"/>
    <property type="match status" value="2"/>
</dbReference>
<dbReference type="GO" id="GO:0009636">
    <property type="term" value="P:response to toxic substance"/>
    <property type="evidence" value="ECO:0007669"/>
    <property type="project" value="UniProtKB-ARBA"/>
</dbReference>
<name>A0A2S6NF28_RHOGL</name>
<evidence type="ECO:0000256" key="3">
    <source>
        <dbReference type="ARBA" id="ARBA00022448"/>
    </source>
</evidence>
<evidence type="ECO:0000256" key="4">
    <source>
        <dbReference type="ARBA" id="ARBA00022475"/>
    </source>
</evidence>
<feature type="transmembrane region" description="Helical" evidence="9">
    <location>
        <begin position="342"/>
        <end position="361"/>
    </location>
</feature>
<keyword evidence="3 9" id="KW-0813">Transport</keyword>
<keyword evidence="4" id="KW-1003">Cell membrane</keyword>